<reference evidence="1" key="1">
    <citation type="journal article" date="2014" name="Int. J. Syst. Evol. Microbiol.">
        <title>Complete genome of a new Firmicutes species belonging to the dominant human colonic microbiota ('Ruminococcus bicirculans') reveals two chromosomes and a selective capacity to utilize plant glucans.</title>
        <authorList>
            <consortium name="NISC Comparative Sequencing Program"/>
            <person name="Wegmann U."/>
            <person name="Louis P."/>
            <person name="Goesmann A."/>
            <person name="Henrissat B."/>
            <person name="Duncan S.H."/>
            <person name="Flint H.J."/>
        </authorList>
    </citation>
    <scope>NUCLEOTIDE SEQUENCE</scope>
    <source>
        <strain evidence="1">KCTC 62575</strain>
    </source>
</reference>
<accession>A0A371YN39</accession>
<evidence type="ECO:0000313" key="1">
    <source>
        <dbReference type="EMBL" id="MFC2995679.1"/>
    </source>
</evidence>
<dbReference type="InterPro" id="IPR050767">
    <property type="entry name" value="Sel1_AlgK"/>
</dbReference>
<reference evidence="2 3" key="2">
    <citation type="submission" date="2018-08" db="EMBL/GenBank/DDBJ databases">
        <title>The draft genome of Acinetobacter sichuanensis strain WCHAc060041.</title>
        <authorList>
            <person name="Qin J."/>
            <person name="Feng Y."/>
            <person name="Zong Z."/>
        </authorList>
    </citation>
    <scope>NUCLEOTIDE SEQUENCE [LARGE SCALE GENOMIC DNA]</scope>
    <source>
        <strain evidence="2 3">WCHAc060041</strain>
    </source>
</reference>
<dbReference type="OrthoDB" id="9792653at2"/>
<keyword evidence="4" id="KW-1185">Reference proteome</keyword>
<dbReference type="Proteomes" id="UP001595455">
    <property type="component" value="Unassembled WGS sequence"/>
</dbReference>
<dbReference type="Pfam" id="PF08238">
    <property type="entry name" value="Sel1"/>
    <property type="match status" value="9"/>
</dbReference>
<dbReference type="RefSeq" id="WP_107008975.1">
    <property type="nucleotide sequence ID" value="NZ_JBHRSF010000034.1"/>
</dbReference>
<dbReference type="EMBL" id="JBHRSF010000034">
    <property type="protein sequence ID" value="MFC2995679.1"/>
    <property type="molecule type" value="Genomic_DNA"/>
</dbReference>
<dbReference type="Proteomes" id="UP000240957">
    <property type="component" value="Unassembled WGS sequence"/>
</dbReference>
<organism evidence="2 3">
    <name type="scientific">Acinetobacter sichuanensis</name>
    <dbReference type="NCBI Taxonomy" id="2136183"/>
    <lineage>
        <taxon>Bacteria</taxon>
        <taxon>Pseudomonadati</taxon>
        <taxon>Pseudomonadota</taxon>
        <taxon>Gammaproteobacteria</taxon>
        <taxon>Moraxellales</taxon>
        <taxon>Moraxellaceae</taxon>
        <taxon>Acinetobacter</taxon>
    </lineage>
</organism>
<dbReference type="PANTHER" id="PTHR11102">
    <property type="entry name" value="SEL-1-LIKE PROTEIN"/>
    <property type="match status" value="1"/>
</dbReference>
<sequence length="472" mass="54940">MLIKSRILCFTLFVSVISFDVMLIIHPEPLIDKIYLQAIRGQAQAQFELADQIETADRNDINLNDQQSSFKKMLNWVIQPFIYAEPKAEDGFDQFFQPIQISQAEALQWYKKAANQDHTQAQIRLATYYYNNGQGPDFQSAYHWIWRLAQKNDAFAQAQLGWMYVQGAGVEKDYQIAHYWFLKSALQGNHQAAPFLAWMYFHAQGVRGSNTEAFKWYKKSAEAGDPEAQMFMVVMYKFGIGTAVDLTQSAYWKQKIINTQDIDFEYSYTRNDYENRIKYWAKKNDKQPNQNRDHTFYEKYNLALDYKTAGQGNEKRAFEIFNELLKKNESADVLYQLAEMYEKGLGTAQDMKKAIEFYEIAATQNDIMALLRLGDLYFQGNEFVAQNYSKALYWYKKIEALGQPHASMKLGEMYMNGLGVAQDPEQAFQYYLYYADKGDQKALKIIAHCYEYGIGTPQNLKKAQEIKAKLRI</sequence>
<dbReference type="SUPFAM" id="SSF81901">
    <property type="entry name" value="HCP-like"/>
    <property type="match status" value="2"/>
</dbReference>
<dbReference type="Gene3D" id="1.25.40.10">
    <property type="entry name" value="Tetratricopeptide repeat domain"/>
    <property type="match status" value="2"/>
</dbReference>
<proteinExistence type="predicted"/>
<evidence type="ECO:0000313" key="2">
    <source>
        <dbReference type="EMBL" id="RFC82905.1"/>
    </source>
</evidence>
<dbReference type="AlphaFoldDB" id="A0A371YN39"/>
<comment type="caution">
    <text evidence="2">The sequence shown here is derived from an EMBL/GenBank/DDBJ whole genome shotgun (WGS) entry which is preliminary data.</text>
</comment>
<name>A0A371YN39_9GAMM</name>
<dbReference type="SMART" id="SM00671">
    <property type="entry name" value="SEL1"/>
    <property type="match status" value="8"/>
</dbReference>
<reference evidence="4" key="3">
    <citation type="journal article" date="2019" name="Int. J. Syst. Evol. Microbiol.">
        <title>The Global Catalogue of Microorganisms (GCM) 10K type strain sequencing project: providing services to taxonomists for standard genome sequencing and annotation.</title>
        <authorList>
            <consortium name="The Broad Institute Genomics Platform"/>
            <consortium name="The Broad Institute Genome Sequencing Center for Infectious Disease"/>
            <person name="Wu L."/>
            <person name="Ma J."/>
        </authorList>
    </citation>
    <scope>NUCLEOTIDE SEQUENCE [LARGE SCALE GENOMIC DNA]</scope>
    <source>
        <strain evidence="4">KCTC 62575</strain>
    </source>
</reference>
<dbReference type="PANTHER" id="PTHR11102:SF160">
    <property type="entry name" value="ERAD-ASSOCIATED E3 UBIQUITIN-PROTEIN LIGASE COMPONENT HRD3"/>
    <property type="match status" value="1"/>
</dbReference>
<evidence type="ECO:0000313" key="3">
    <source>
        <dbReference type="Proteomes" id="UP000240957"/>
    </source>
</evidence>
<dbReference type="InterPro" id="IPR006597">
    <property type="entry name" value="Sel1-like"/>
</dbReference>
<evidence type="ECO:0000313" key="4">
    <source>
        <dbReference type="Proteomes" id="UP001595455"/>
    </source>
</evidence>
<gene>
    <name evidence="1" type="ORF">ACFODO_10430</name>
    <name evidence="2" type="ORF">C9E89_014390</name>
</gene>
<protein>
    <submittedName>
        <fullName evidence="2">Sel1 repeat family protein</fullName>
    </submittedName>
    <submittedName>
        <fullName evidence="1">Tetratricopeptide repeat protein</fullName>
    </submittedName>
</protein>
<reference evidence="1" key="4">
    <citation type="submission" date="2024-09" db="EMBL/GenBank/DDBJ databases">
        <authorList>
            <person name="Sun Q."/>
            <person name="Mori K."/>
        </authorList>
    </citation>
    <scope>NUCLEOTIDE SEQUENCE</scope>
    <source>
        <strain evidence="1">KCTC 62575</strain>
    </source>
</reference>
<dbReference type="InterPro" id="IPR011990">
    <property type="entry name" value="TPR-like_helical_dom_sf"/>
</dbReference>
<dbReference type="EMBL" id="PYIX02000025">
    <property type="protein sequence ID" value="RFC82905.1"/>
    <property type="molecule type" value="Genomic_DNA"/>
</dbReference>